<evidence type="ECO:0000313" key="2">
    <source>
        <dbReference type="Proteomes" id="UP000189055"/>
    </source>
</evidence>
<evidence type="ECO:0000313" key="1">
    <source>
        <dbReference type="EMBL" id="AQT06413.1"/>
    </source>
</evidence>
<dbReference type="RefSeq" id="WP_077932039.1">
    <property type="nucleotide sequence ID" value="NZ_CP014688.1"/>
</dbReference>
<gene>
    <name evidence="1" type="ORF">A0U91_15475</name>
</gene>
<proteinExistence type="predicted"/>
<dbReference type="EMBL" id="CP014688">
    <property type="protein sequence ID" value="AQT06413.1"/>
    <property type="molecule type" value="Genomic_DNA"/>
</dbReference>
<organism evidence="1 2">
    <name type="scientific">Acetobacter persici</name>
    <dbReference type="NCBI Taxonomy" id="1076596"/>
    <lineage>
        <taxon>Bacteria</taxon>
        <taxon>Pseudomonadati</taxon>
        <taxon>Pseudomonadota</taxon>
        <taxon>Alphaproteobacteria</taxon>
        <taxon>Acetobacterales</taxon>
        <taxon>Acetobacteraceae</taxon>
        <taxon>Acetobacter</taxon>
    </lineage>
</organism>
<geneLocation type="plasmid" evidence="2">
    <name>pac1084_1</name>
</geneLocation>
<dbReference type="KEGG" id="aper:A0U91_15475"/>
<reference evidence="1 2" key="1">
    <citation type="submission" date="2016-03" db="EMBL/GenBank/DDBJ databases">
        <title>Acetic acid bacteria sequencing.</title>
        <authorList>
            <person name="Brandt J."/>
            <person name="Jakob F."/>
            <person name="Vogel R.F."/>
        </authorList>
    </citation>
    <scope>NUCLEOTIDE SEQUENCE [LARGE SCALE GENOMIC DNA]</scope>
    <source>
        <strain evidence="1 2">TMW2.1084</strain>
        <plasmid evidence="2">pac1084_1</plasmid>
    </source>
</reference>
<sequence>MTKDNAPTPSYSVSRLLKKQRQIHDADALDGRLKSLRNIADQDSLLYSKTSAQHAKRFLQDLCGLHQTLFEPSIFLIGNGNTRLLWIHGKEQVGLQFLAGGEIQFVMFAKKADSATEIETKVGEKVTPTFALEAITAMNLVHLITPNQGNSSRS</sequence>
<dbReference type="Proteomes" id="UP000189055">
    <property type="component" value="Plasmid pAC1084_1"/>
</dbReference>
<accession>A0A1U9LIY1</accession>
<protein>
    <submittedName>
        <fullName evidence="1">Uncharacterized protein</fullName>
    </submittedName>
</protein>
<name>A0A1U9LIY1_9PROT</name>
<dbReference type="AlphaFoldDB" id="A0A1U9LIY1"/>
<keyword evidence="1" id="KW-0614">Plasmid</keyword>